<gene>
    <name evidence="2" type="ORF">ODALV1_LOCUS6813</name>
</gene>
<feature type="transmembrane region" description="Helical" evidence="1">
    <location>
        <begin position="254"/>
        <end position="282"/>
    </location>
</feature>
<protein>
    <recommendedName>
        <fullName evidence="4">Gustatory receptor</fullName>
    </recommendedName>
</protein>
<sequence length="390" mass="44354">MLSSTVSPASLRKILILDKITVRILDKLSALQGAVWVDMPTQWDGKLKRLYVRPPSETFFWNVMQFFNFLGAFYYLSFLFLTWKYDINVETWKVLFFTLVIIATYCVDLVYFAIARKYREMAACTKAVLKLPKGFSSLITTTRNEAALIELVSTGVLVFFFSIVFGVSIGCLLSNLDPIIILLEEFLEDPLPLRLFSSVILFIFACNFIFCVDNYMFLLVFWLTRIVLAELAVKCPQNIKSWIRRGAFRRAIRIHTLSQFLFIFVNEIGSVAHPCMYALGFFGLIVTGTATVMAKSFLSVSLFPGMFCILLSWVLTVSSYVVAIHDQSILFKLSWVKEVEGKLARMQLRACKEAKWILNGMGFLDRSFVSTFIDGVIKNLVNLVILAGGN</sequence>
<proteinExistence type="predicted"/>
<keyword evidence="1" id="KW-1133">Transmembrane helix</keyword>
<reference evidence="2 3" key="1">
    <citation type="submission" date="2024-08" db="EMBL/GenBank/DDBJ databases">
        <authorList>
            <person name="Cucini C."/>
            <person name="Frati F."/>
        </authorList>
    </citation>
    <scope>NUCLEOTIDE SEQUENCE [LARGE SCALE GENOMIC DNA]</scope>
</reference>
<name>A0ABP1Q378_9HEXA</name>
<organism evidence="2 3">
    <name type="scientific">Orchesella dallaii</name>
    <dbReference type="NCBI Taxonomy" id="48710"/>
    <lineage>
        <taxon>Eukaryota</taxon>
        <taxon>Metazoa</taxon>
        <taxon>Ecdysozoa</taxon>
        <taxon>Arthropoda</taxon>
        <taxon>Hexapoda</taxon>
        <taxon>Collembola</taxon>
        <taxon>Entomobryomorpha</taxon>
        <taxon>Entomobryoidea</taxon>
        <taxon>Orchesellidae</taxon>
        <taxon>Orchesellinae</taxon>
        <taxon>Orchesella</taxon>
    </lineage>
</organism>
<keyword evidence="1" id="KW-0812">Transmembrane</keyword>
<evidence type="ECO:0000256" key="1">
    <source>
        <dbReference type="SAM" id="Phobius"/>
    </source>
</evidence>
<feature type="transmembrane region" description="Helical" evidence="1">
    <location>
        <begin position="94"/>
        <end position="114"/>
    </location>
</feature>
<comment type="caution">
    <text evidence="2">The sequence shown here is derived from an EMBL/GenBank/DDBJ whole genome shotgun (WGS) entry which is preliminary data.</text>
</comment>
<dbReference type="EMBL" id="CAXLJM020000021">
    <property type="protein sequence ID" value="CAL8087662.1"/>
    <property type="molecule type" value="Genomic_DNA"/>
</dbReference>
<evidence type="ECO:0000313" key="3">
    <source>
        <dbReference type="Proteomes" id="UP001642540"/>
    </source>
</evidence>
<feature type="transmembrane region" description="Helical" evidence="1">
    <location>
        <begin position="302"/>
        <end position="323"/>
    </location>
</feature>
<keyword evidence="3" id="KW-1185">Reference proteome</keyword>
<evidence type="ECO:0000313" key="2">
    <source>
        <dbReference type="EMBL" id="CAL8087662.1"/>
    </source>
</evidence>
<keyword evidence="1" id="KW-0472">Membrane</keyword>
<accession>A0ABP1Q378</accession>
<feature type="transmembrane region" description="Helical" evidence="1">
    <location>
        <begin position="151"/>
        <end position="173"/>
    </location>
</feature>
<dbReference type="Proteomes" id="UP001642540">
    <property type="component" value="Unassembled WGS sequence"/>
</dbReference>
<evidence type="ECO:0008006" key="4">
    <source>
        <dbReference type="Google" id="ProtNLM"/>
    </source>
</evidence>
<feature type="transmembrane region" description="Helical" evidence="1">
    <location>
        <begin position="59"/>
        <end position="82"/>
    </location>
</feature>
<feature type="transmembrane region" description="Helical" evidence="1">
    <location>
        <begin position="193"/>
        <end position="210"/>
    </location>
</feature>